<evidence type="ECO:0000256" key="1">
    <source>
        <dbReference type="SAM" id="Coils"/>
    </source>
</evidence>
<comment type="caution">
    <text evidence="2">The sequence shown here is derived from an EMBL/GenBank/DDBJ whole genome shotgun (WGS) entry which is preliminary data.</text>
</comment>
<proteinExistence type="predicted"/>
<evidence type="ECO:0000313" key="3">
    <source>
        <dbReference type="Proteomes" id="UP000017861"/>
    </source>
</evidence>
<dbReference type="VEuPathDB" id="TriTrypDB:TCDM_01522"/>
<dbReference type="AlphaFoldDB" id="V5BPP3"/>
<organism evidence="2 3">
    <name type="scientific">Trypanosoma cruzi Dm28c</name>
    <dbReference type="NCBI Taxonomy" id="1416333"/>
    <lineage>
        <taxon>Eukaryota</taxon>
        <taxon>Discoba</taxon>
        <taxon>Euglenozoa</taxon>
        <taxon>Kinetoplastea</taxon>
        <taxon>Metakinetoplastina</taxon>
        <taxon>Trypanosomatida</taxon>
        <taxon>Trypanosomatidae</taxon>
        <taxon>Trypanosoma</taxon>
        <taxon>Schizotrypanum</taxon>
    </lineage>
</organism>
<dbReference type="Proteomes" id="UP000017861">
    <property type="component" value="Unassembled WGS sequence"/>
</dbReference>
<sequence>MRMRRFLRALPVEKENLLLLVPDRRFEEAFRDKMSAIKYKRRYDRARELHERRSEDVERKLMLMEDKFVETPQDELASSFPTSSTSIPFRC</sequence>
<gene>
    <name evidence="2" type="ORF">TCDM_01522</name>
</gene>
<evidence type="ECO:0000313" key="2">
    <source>
        <dbReference type="EMBL" id="ESS69794.1"/>
    </source>
</evidence>
<keyword evidence="1" id="KW-0175">Coiled coil</keyword>
<name>V5BPP3_TRYCR</name>
<feature type="coiled-coil region" evidence="1">
    <location>
        <begin position="40"/>
        <end position="67"/>
    </location>
</feature>
<protein>
    <submittedName>
        <fullName evidence="2">Uncharacterized protein</fullName>
    </submittedName>
</protein>
<accession>V5BPP3</accession>
<dbReference type="EMBL" id="AYLP01000009">
    <property type="protein sequence ID" value="ESS69794.1"/>
    <property type="molecule type" value="Genomic_DNA"/>
</dbReference>
<reference evidence="2 3" key="1">
    <citation type="journal article" date="2014" name="Genome Announc.">
        <title>Trypanosoma cruzi Clone Dm28c Draft Genome Sequence.</title>
        <authorList>
            <person name="Grisard E.C."/>
            <person name="Teixeira S.M."/>
            <person name="de Almeida L.G."/>
            <person name="Stoco P.H."/>
            <person name="Gerber A.L."/>
            <person name="Talavera-Lopez C."/>
            <person name="Lima O.C."/>
            <person name="Andersson B."/>
            <person name="de Vasconcelos A.T."/>
        </authorList>
    </citation>
    <scope>NUCLEOTIDE SEQUENCE [LARGE SCALE GENOMIC DNA]</scope>
    <source>
        <strain evidence="2 3">Dm28c</strain>
    </source>
</reference>